<dbReference type="GO" id="GO:0003700">
    <property type="term" value="F:DNA-binding transcription factor activity"/>
    <property type="evidence" value="ECO:0007669"/>
    <property type="project" value="TreeGrafter"/>
</dbReference>
<evidence type="ECO:0000313" key="7">
    <source>
        <dbReference type="Proteomes" id="UP000295371"/>
    </source>
</evidence>
<proteinExistence type="predicted"/>
<dbReference type="SUPFAM" id="SSF48498">
    <property type="entry name" value="Tetracyclin repressor-like, C-terminal domain"/>
    <property type="match status" value="1"/>
</dbReference>
<accession>A0A4R7J7U4</accession>
<protein>
    <submittedName>
        <fullName evidence="6">AcrR family transcriptional regulator</fullName>
    </submittedName>
</protein>
<organism evidence="6 7">
    <name type="scientific">Naumannella halotolerans</name>
    <dbReference type="NCBI Taxonomy" id="993414"/>
    <lineage>
        <taxon>Bacteria</taxon>
        <taxon>Bacillati</taxon>
        <taxon>Actinomycetota</taxon>
        <taxon>Actinomycetes</taxon>
        <taxon>Propionibacteriales</taxon>
        <taxon>Propionibacteriaceae</taxon>
        <taxon>Naumannella</taxon>
    </lineage>
</organism>
<keyword evidence="3" id="KW-0804">Transcription</keyword>
<evidence type="ECO:0000256" key="4">
    <source>
        <dbReference type="PROSITE-ProRule" id="PRU00335"/>
    </source>
</evidence>
<evidence type="ECO:0000256" key="1">
    <source>
        <dbReference type="ARBA" id="ARBA00023015"/>
    </source>
</evidence>
<evidence type="ECO:0000313" key="6">
    <source>
        <dbReference type="EMBL" id="TDT33532.1"/>
    </source>
</evidence>
<dbReference type="PANTHER" id="PTHR30055">
    <property type="entry name" value="HTH-TYPE TRANSCRIPTIONAL REGULATOR RUTR"/>
    <property type="match status" value="1"/>
</dbReference>
<dbReference type="Pfam" id="PF00440">
    <property type="entry name" value="TetR_N"/>
    <property type="match status" value="1"/>
</dbReference>
<name>A0A4R7J7U4_9ACTN</name>
<reference evidence="6 7" key="1">
    <citation type="submission" date="2019-03" db="EMBL/GenBank/DDBJ databases">
        <title>Genomic Encyclopedia of Archaeal and Bacterial Type Strains, Phase II (KMG-II): from individual species to whole genera.</title>
        <authorList>
            <person name="Goeker M."/>
        </authorList>
    </citation>
    <scope>NUCLEOTIDE SEQUENCE [LARGE SCALE GENOMIC DNA]</scope>
    <source>
        <strain evidence="6 7">DSM 24323</strain>
    </source>
</reference>
<evidence type="ECO:0000256" key="2">
    <source>
        <dbReference type="ARBA" id="ARBA00023125"/>
    </source>
</evidence>
<dbReference type="InterPro" id="IPR036271">
    <property type="entry name" value="Tet_transcr_reg_TetR-rel_C_sf"/>
</dbReference>
<dbReference type="Gene3D" id="1.10.357.10">
    <property type="entry name" value="Tetracycline Repressor, domain 2"/>
    <property type="match status" value="1"/>
</dbReference>
<dbReference type="SUPFAM" id="SSF46689">
    <property type="entry name" value="Homeodomain-like"/>
    <property type="match status" value="1"/>
</dbReference>
<comment type="caution">
    <text evidence="6">The sequence shown here is derived from an EMBL/GenBank/DDBJ whole genome shotgun (WGS) entry which is preliminary data.</text>
</comment>
<dbReference type="EMBL" id="SOAW01000001">
    <property type="protein sequence ID" value="TDT33532.1"/>
    <property type="molecule type" value="Genomic_DNA"/>
</dbReference>
<dbReference type="PANTHER" id="PTHR30055:SF151">
    <property type="entry name" value="TRANSCRIPTIONAL REGULATORY PROTEIN"/>
    <property type="match status" value="1"/>
</dbReference>
<dbReference type="InterPro" id="IPR050109">
    <property type="entry name" value="HTH-type_TetR-like_transc_reg"/>
</dbReference>
<keyword evidence="1" id="KW-0805">Transcription regulation</keyword>
<feature type="DNA-binding region" description="H-T-H motif" evidence="4">
    <location>
        <begin position="56"/>
        <end position="75"/>
    </location>
</feature>
<dbReference type="Gene3D" id="1.10.10.60">
    <property type="entry name" value="Homeodomain-like"/>
    <property type="match status" value="1"/>
</dbReference>
<keyword evidence="7" id="KW-1185">Reference proteome</keyword>
<dbReference type="Pfam" id="PF02909">
    <property type="entry name" value="TetR_C_1"/>
    <property type="match status" value="1"/>
</dbReference>
<dbReference type="GO" id="GO:0045892">
    <property type="term" value="P:negative regulation of DNA-templated transcription"/>
    <property type="evidence" value="ECO:0007669"/>
    <property type="project" value="InterPro"/>
</dbReference>
<feature type="domain" description="HTH tetR-type" evidence="5">
    <location>
        <begin position="33"/>
        <end position="93"/>
    </location>
</feature>
<dbReference type="InterPro" id="IPR009057">
    <property type="entry name" value="Homeodomain-like_sf"/>
</dbReference>
<evidence type="ECO:0000256" key="3">
    <source>
        <dbReference type="ARBA" id="ARBA00023163"/>
    </source>
</evidence>
<evidence type="ECO:0000259" key="5">
    <source>
        <dbReference type="PROSITE" id="PS50977"/>
    </source>
</evidence>
<dbReference type="InterPro" id="IPR004111">
    <property type="entry name" value="Repressor_TetR_C"/>
</dbReference>
<gene>
    <name evidence="6" type="ORF">CLV29_1153</name>
</gene>
<dbReference type="Proteomes" id="UP000295371">
    <property type="component" value="Unassembled WGS sequence"/>
</dbReference>
<dbReference type="InterPro" id="IPR001647">
    <property type="entry name" value="HTH_TetR"/>
</dbReference>
<dbReference type="PROSITE" id="PS50977">
    <property type="entry name" value="HTH_TETR_2"/>
    <property type="match status" value="1"/>
</dbReference>
<sequence>MTDSANSDTDQADSLDADLDAINGRELPSAQIPLSRERIVQTAISYISDHGLASLSMRRLATTLGVEAMSLYRYVVSRDDLLDAIVEDLVEEMDSYPDVITAPDHGWQDFLQRLAHGVRKVALAHPAAFPLIASRPAEAPWLRPPLRSLRWVEFFLNGLEQEGFSNQAAAAAYRAFTSFLLGHLLLEVASHGADLGPLDVIDDDHNDSLDAYPTVERLSPLLREDHSAAEFEESLENLLDRIALIKSEN</sequence>
<keyword evidence="2 4" id="KW-0238">DNA-binding</keyword>
<dbReference type="GO" id="GO:0000976">
    <property type="term" value="F:transcription cis-regulatory region binding"/>
    <property type="evidence" value="ECO:0007669"/>
    <property type="project" value="TreeGrafter"/>
</dbReference>
<dbReference type="AlphaFoldDB" id="A0A4R7J7U4"/>